<dbReference type="Proteomes" id="UP000294003">
    <property type="component" value="Unassembled WGS sequence"/>
</dbReference>
<sequence>MWLDHHEIRHHSGSVIQKTLDQVEPFNGSKVMQLHWTDNGSPCWFNLRPNTSAGHGSNSGEWNYELSQRSLTTLGPELLSITASESPSAMLSLTTSLVTTSPVTVSTSAGADATSSPPAADTGMSTGGQVGIGIGAGLGGLAIGAVAAFWFMRRGKKAAAVSELDPTTAPAPYYHGYDHHDGGPGYGPLPGPYHDPAKAPFEMAHRPVPQEMADTPMPQELGAEGVPVELPAAFNRR</sequence>
<accession>A0ABY0HGW3</accession>
<proteinExistence type="predicted"/>
<reference evidence="2 3" key="1">
    <citation type="submission" date="2018-06" db="EMBL/GenBank/DDBJ databases">
        <title>Complete Genomes of Monosporascus.</title>
        <authorList>
            <person name="Robinson A.J."/>
            <person name="Natvig D.O."/>
        </authorList>
    </citation>
    <scope>NUCLEOTIDE SEQUENCE [LARGE SCALE GENOMIC DNA]</scope>
    <source>
        <strain evidence="2 3">CBS 609.92</strain>
    </source>
</reference>
<protein>
    <recommendedName>
        <fullName evidence="4">Mid2 domain-containing protein</fullName>
    </recommendedName>
</protein>
<evidence type="ECO:0008006" key="4">
    <source>
        <dbReference type="Google" id="ProtNLM"/>
    </source>
</evidence>
<name>A0ABY0HGW3_9PEZI</name>
<keyword evidence="1" id="KW-0472">Membrane</keyword>
<dbReference type="EMBL" id="QJNS01000040">
    <property type="protein sequence ID" value="RYO91529.1"/>
    <property type="molecule type" value="Genomic_DNA"/>
</dbReference>
<feature type="transmembrane region" description="Helical" evidence="1">
    <location>
        <begin position="130"/>
        <end position="152"/>
    </location>
</feature>
<evidence type="ECO:0000313" key="2">
    <source>
        <dbReference type="EMBL" id="RYO91529.1"/>
    </source>
</evidence>
<evidence type="ECO:0000256" key="1">
    <source>
        <dbReference type="SAM" id="Phobius"/>
    </source>
</evidence>
<keyword evidence="1" id="KW-1133">Transmembrane helix</keyword>
<keyword evidence="3" id="KW-1185">Reference proteome</keyword>
<keyword evidence="1" id="KW-0812">Transmembrane</keyword>
<gene>
    <name evidence="2" type="ORF">DL762_002143</name>
</gene>
<comment type="caution">
    <text evidence="2">The sequence shown here is derived from an EMBL/GenBank/DDBJ whole genome shotgun (WGS) entry which is preliminary data.</text>
</comment>
<organism evidence="2 3">
    <name type="scientific">Monosporascus cannonballus</name>
    <dbReference type="NCBI Taxonomy" id="155416"/>
    <lineage>
        <taxon>Eukaryota</taxon>
        <taxon>Fungi</taxon>
        <taxon>Dikarya</taxon>
        <taxon>Ascomycota</taxon>
        <taxon>Pezizomycotina</taxon>
        <taxon>Sordariomycetes</taxon>
        <taxon>Xylariomycetidae</taxon>
        <taxon>Xylariales</taxon>
        <taxon>Xylariales incertae sedis</taxon>
        <taxon>Monosporascus</taxon>
    </lineage>
</organism>
<evidence type="ECO:0000313" key="3">
    <source>
        <dbReference type="Proteomes" id="UP000294003"/>
    </source>
</evidence>